<dbReference type="PANTHER" id="PTHR11365">
    <property type="entry name" value="5-OXOPROLINASE RELATED"/>
    <property type="match status" value="1"/>
</dbReference>
<feature type="domain" description="Hydantoinase A/oxoprolinase" evidence="1">
    <location>
        <begin position="190"/>
        <end position="494"/>
    </location>
</feature>
<dbReference type="SUPFAM" id="SSF53067">
    <property type="entry name" value="Actin-like ATPase domain"/>
    <property type="match status" value="1"/>
</dbReference>
<gene>
    <name evidence="3" type="ORF">SAMN02983006_02374</name>
</gene>
<sequence length="590" mass="63722">MIVGIDVGGTHTDGVLVAQKAADSTADNYKIIATTKVITEQDNLMNSILKALDNLIEQSNAKQIERLVLSTTLTTNAILEEKYDPVGLILIPGPGISSDYLKYGAENLVLSGYVNHRGQQVKKIEQSEIKTGLKSFMEKSIKNIAVIGKFSIRNPEQELAVLAYLKAAENKFTSLTAGHRLSGRLNFPRRIVTAYFNSAVTKIHQEFSAAIKQALQKRRLEPELFLLKCDGGTIPLADSLELPVETVNSGPAASIMGVMTLSNIDQRQQTAVSLDIGGTTTDIGLFIQGEPVFMPDGIVINDLATLIRGLYSISIPIGGDSLIQVIKGELKIGPRRLGPAAAAGGPAPTPTDALLVAGYLAEAESYDKKFDLKKAETALSSLVKQLQTANNSKNILPTAEKLTVHSLAELIIDQLTDKIVNRIRKMLADLEDKTVYTISELLAEVKIEPELLLGMGGPAKALVKLLAQKLNYQAELIPYSKVANAVGAAFARPTITTTVRIDTAAGQLDIAEAGIHRSLKASEKFNLEQSKKLALKITKERSLVKTAVEITDVESFNVIEGFRTVGAIREIKAQVKPGPIARLKGDDQDE</sequence>
<dbReference type="InterPro" id="IPR045079">
    <property type="entry name" value="Oxoprolinase-like"/>
</dbReference>
<evidence type="ECO:0000259" key="1">
    <source>
        <dbReference type="Pfam" id="PF01968"/>
    </source>
</evidence>
<dbReference type="InterPro" id="IPR008040">
    <property type="entry name" value="Hydant_A_N"/>
</dbReference>
<evidence type="ECO:0000259" key="2">
    <source>
        <dbReference type="Pfam" id="PF05378"/>
    </source>
</evidence>
<dbReference type="EMBL" id="FOTI01000042">
    <property type="protein sequence ID" value="SFL92640.1"/>
    <property type="molecule type" value="Genomic_DNA"/>
</dbReference>
<dbReference type="Pfam" id="PF05378">
    <property type="entry name" value="Hydant_A_N"/>
    <property type="match status" value="1"/>
</dbReference>
<name>A0A1I4LNU3_9FIRM</name>
<dbReference type="PANTHER" id="PTHR11365:SF2">
    <property type="entry name" value="5-OXOPROLINASE"/>
    <property type="match status" value="1"/>
</dbReference>
<organism evidence="3 4">
    <name type="scientific">Halanaerobium salsuginis</name>
    <dbReference type="NCBI Taxonomy" id="29563"/>
    <lineage>
        <taxon>Bacteria</taxon>
        <taxon>Bacillati</taxon>
        <taxon>Bacillota</taxon>
        <taxon>Clostridia</taxon>
        <taxon>Halanaerobiales</taxon>
        <taxon>Halanaerobiaceae</taxon>
        <taxon>Halanaerobium</taxon>
    </lineage>
</organism>
<feature type="domain" description="Hydantoinase/oxoprolinase N-terminal" evidence="2">
    <location>
        <begin position="3"/>
        <end position="165"/>
    </location>
</feature>
<dbReference type="Proteomes" id="UP000199006">
    <property type="component" value="Unassembled WGS sequence"/>
</dbReference>
<dbReference type="InterPro" id="IPR043129">
    <property type="entry name" value="ATPase_NBD"/>
</dbReference>
<dbReference type="Pfam" id="PF01968">
    <property type="entry name" value="Hydantoinase_A"/>
    <property type="match status" value="1"/>
</dbReference>
<dbReference type="RefSeq" id="WP_089862400.1">
    <property type="nucleotide sequence ID" value="NZ_FOTI01000042.1"/>
</dbReference>
<dbReference type="AlphaFoldDB" id="A0A1I4LNU3"/>
<dbReference type="GO" id="GO:0005829">
    <property type="term" value="C:cytosol"/>
    <property type="evidence" value="ECO:0007669"/>
    <property type="project" value="TreeGrafter"/>
</dbReference>
<protein>
    <submittedName>
        <fullName evidence="3">N-methylhydantoinase A/oxoprolinase/acetone carboxylase, beta subunit</fullName>
    </submittedName>
</protein>
<dbReference type="OrthoDB" id="9768323at2"/>
<proteinExistence type="predicted"/>
<keyword evidence="4" id="KW-1185">Reference proteome</keyword>
<dbReference type="GO" id="GO:0006749">
    <property type="term" value="P:glutathione metabolic process"/>
    <property type="evidence" value="ECO:0007669"/>
    <property type="project" value="TreeGrafter"/>
</dbReference>
<dbReference type="InterPro" id="IPR002821">
    <property type="entry name" value="Hydantoinase_A"/>
</dbReference>
<evidence type="ECO:0000313" key="3">
    <source>
        <dbReference type="EMBL" id="SFL92640.1"/>
    </source>
</evidence>
<dbReference type="GO" id="GO:0017168">
    <property type="term" value="F:5-oxoprolinase (ATP-hydrolyzing) activity"/>
    <property type="evidence" value="ECO:0007669"/>
    <property type="project" value="TreeGrafter"/>
</dbReference>
<accession>A0A1I4LNU3</accession>
<reference evidence="3 4" key="1">
    <citation type="submission" date="2016-10" db="EMBL/GenBank/DDBJ databases">
        <authorList>
            <person name="de Groot N.N."/>
        </authorList>
    </citation>
    <scope>NUCLEOTIDE SEQUENCE [LARGE SCALE GENOMIC DNA]</scope>
    <source>
        <strain evidence="3 4">ATCC 51327</strain>
    </source>
</reference>
<evidence type="ECO:0000313" key="4">
    <source>
        <dbReference type="Proteomes" id="UP000199006"/>
    </source>
</evidence>
<dbReference type="Gene3D" id="3.30.420.40">
    <property type="match status" value="1"/>
</dbReference>
<dbReference type="STRING" id="29563.SAMN02983006_02374"/>